<keyword evidence="2" id="KW-1185">Reference proteome</keyword>
<proteinExistence type="predicted"/>
<accession>A0AAV7RYQ2</accession>
<name>A0AAV7RYQ2_PLEWA</name>
<sequence length="99" mass="10802">MLLEMPNAAGDARAVAAKACVPLQVKANAARRSKRVWGVQRCGVTGDDFLAGSPVCHPHPTAWLCRWFPWAVVAGPRHLDSWACLRRDSWAWGGAQGPR</sequence>
<dbReference type="EMBL" id="JANPWB010000009">
    <property type="protein sequence ID" value="KAJ1156080.1"/>
    <property type="molecule type" value="Genomic_DNA"/>
</dbReference>
<comment type="caution">
    <text evidence="1">The sequence shown here is derived from an EMBL/GenBank/DDBJ whole genome shotgun (WGS) entry which is preliminary data.</text>
</comment>
<evidence type="ECO:0000313" key="2">
    <source>
        <dbReference type="Proteomes" id="UP001066276"/>
    </source>
</evidence>
<organism evidence="1 2">
    <name type="scientific">Pleurodeles waltl</name>
    <name type="common">Iberian ribbed newt</name>
    <dbReference type="NCBI Taxonomy" id="8319"/>
    <lineage>
        <taxon>Eukaryota</taxon>
        <taxon>Metazoa</taxon>
        <taxon>Chordata</taxon>
        <taxon>Craniata</taxon>
        <taxon>Vertebrata</taxon>
        <taxon>Euteleostomi</taxon>
        <taxon>Amphibia</taxon>
        <taxon>Batrachia</taxon>
        <taxon>Caudata</taxon>
        <taxon>Salamandroidea</taxon>
        <taxon>Salamandridae</taxon>
        <taxon>Pleurodelinae</taxon>
        <taxon>Pleurodeles</taxon>
    </lineage>
</organism>
<dbReference type="Proteomes" id="UP001066276">
    <property type="component" value="Chromosome 5"/>
</dbReference>
<evidence type="ECO:0000313" key="1">
    <source>
        <dbReference type="EMBL" id="KAJ1156080.1"/>
    </source>
</evidence>
<gene>
    <name evidence="1" type="ORF">NDU88_008805</name>
</gene>
<dbReference type="AlphaFoldDB" id="A0AAV7RYQ2"/>
<reference evidence="1" key="1">
    <citation type="journal article" date="2022" name="bioRxiv">
        <title>Sequencing and chromosome-scale assembly of the giantPleurodeles waltlgenome.</title>
        <authorList>
            <person name="Brown T."/>
            <person name="Elewa A."/>
            <person name="Iarovenko S."/>
            <person name="Subramanian E."/>
            <person name="Araus A.J."/>
            <person name="Petzold A."/>
            <person name="Susuki M."/>
            <person name="Suzuki K.-i.T."/>
            <person name="Hayashi T."/>
            <person name="Toyoda A."/>
            <person name="Oliveira C."/>
            <person name="Osipova E."/>
            <person name="Leigh N.D."/>
            <person name="Simon A."/>
            <person name="Yun M.H."/>
        </authorList>
    </citation>
    <scope>NUCLEOTIDE SEQUENCE</scope>
    <source>
        <strain evidence="1">20211129_DDA</strain>
        <tissue evidence="1">Liver</tissue>
    </source>
</reference>
<protein>
    <submittedName>
        <fullName evidence="1">Uncharacterized protein</fullName>
    </submittedName>
</protein>